<dbReference type="EMBL" id="BART01006057">
    <property type="protein sequence ID" value="GAG57103.1"/>
    <property type="molecule type" value="Genomic_DNA"/>
</dbReference>
<dbReference type="AlphaFoldDB" id="X0Z9N0"/>
<reference evidence="1" key="1">
    <citation type="journal article" date="2014" name="Front. Microbiol.">
        <title>High frequency of phylogenetically diverse reductive dehalogenase-homologous genes in deep subseafloor sedimentary metagenomes.</title>
        <authorList>
            <person name="Kawai M."/>
            <person name="Futagami T."/>
            <person name="Toyoda A."/>
            <person name="Takaki Y."/>
            <person name="Nishi S."/>
            <person name="Hori S."/>
            <person name="Arai W."/>
            <person name="Tsubouchi T."/>
            <person name="Morono Y."/>
            <person name="Uchiyama I."/>
            <person name="Ito T."/>
            <person name="Fujiyama A."/>
            <person name="Inagaki F."/>
            <person name="Takami H."/>
        </authorList>
    </citation>
    <scope>NUCLEOTIDE SEQUENCE</scope>
    <source>
        <strain evidence="1">Expedition CK06-06</strain>
    </source>
</reference>
<evidence type="ECO:0000313" key="1">
    <source>
        <dbReference type="EMBL" id="GAG57103.1"/>
    </source>
</evidence>
<name>X0Z9N0_9ZZZZ</name>
<accession>X0Z9N0</accession>
<feature type="non-terminal residue" evidence="1">
    <location>
        <position position="1"/>
    </location>
</feature>
<proteinExistence type="predicted"/>
<comment type="caution">
    <text evidence="1">The sequence shown here is derived from an EMBL/GenBank/DDBJ whole genome shotgun (WGS) entry which is preliminary data.</text>
</comment>
<organism evidence="1">
    <name type="scientific">marine sediment metagenome</name>
    <dbReference type="NCBI Taxonomy" id="412755"/>
    <lineage>
        <taxon>unclassified sequences</taxon>
        <taxon>metagenomes</taxon>
        <taxon>ecological metagenomes</taxon>
    </lineage>
</organism>
<protein>
    <submittedName>
        <fullName evidence="1">Uncharacterized protein</fullName>
    </submittedName>
</protein>
<sequence length="29" mass="3180">YEVSALQMGQVNSPSLLNFSSNQPLIQTL</sequence>
<gene>
    <name evidence="1" type="ORF">S01H4_13771</name>
</gene>